<accession>A0A3P6DK87</accession>
<dbReference type="AlphaFoldDB" id="A0A3P6DK87"/>
<sequence length="59" mass="6940">MDNMFTELSNEYDTMSNYIRRIDVQLAKTVESVKRQQGTLFGKFHKNPSAEHYNAIELE</sequence>
<name>A0A3P6DK87_BRAOL</name>
<proteinExistence type="predicted"/>
<gene>
    <name evidence="1" type="ORF">BOLC2T09847H</name>
</gene>
<reference evidence="1" key="1">
    <citation type="submission" date="2018-11" db="EMBL/GenBank/DDBJ databases">
        <authorList>
            <consortium name="Genoscope - CEA"/>
            <person name="William W."/>
        </authorList>
    </citation>
    <scope>NUCLEOTIDE SEQUENCE</scope>
</reference>
<organism evidence="1">
    <name type="scientific">Brassica oleracea</name>
    <name type="common">Wild cabbage</name>
    <dbReference type="NCBI Taxonomy" id="3712"/>
    <lineage>
        <taxon>Eukaryota</taxon>
        <taxon>Viridiplantae</taxon>
        <taxon>Streptophyta</taxon>
        <taxon>Embryophyta</taxon>
        <taxon>Tracheophyta</taxon>
        <taxon>Spermatophyta</taxon>
        <taxon>Magnoliopsida</taxon>
        <taxon>eudicotyledons</taxon>
        <taxon>Gunneridae</taxon>
        <taxon>Pentapetalae</taxon>
        <taxon>rosids</taxon>
        <taxon>malvids</taxon>
        <taxon>Brassicales</taxon>
        <taxon>Brassicaceae</taxon>
        <taxon>Brassiceae</taxon>
        <taxon>Brassica</taxon>
    </lineage>
</organism>
<protein>
    <submittedName>
        <fullName evidence="1">Uncharacterized protein</fullName>
    </submittedName>
</protein>
<dbReference type="EMBL" id="LR031874">
    <property type="protein sequence ID" value="VDD23941.1"/>
    <property type="molecule type" value="Genomic_DNA"/>
</dbReference>
<evidence type="ECO:0000313" key="1">
    <source>
        <dbReference type="EMBL" id="VDD23941.1"/>
    </source>
</evidence>